<evidence type="ECO:0000313" key="4">
    <source>
        <dbReference type="EMBL" id="RIW35103.1"/>
    </source>
</evidence>
<dbReference type="SUPFAM" id="SSF55729">
    <property type="entry name" value="Acyl-CoA N-acyltransferases (Nat)"/>
    <property type="match status" value="1"/>
</dbReference>
<dbReference type="Gene3D" id="3.40.630.30">
    <property type="match status" value="1"/>
</dbReference>
<dbReference type="Proteomes" id="UP000265801">
    <property type="component" value="Unassembled WGS sequence"/>
</dbReference>
<dbReference type="AlphaFoldDB" id="A0A3A1R083"/>
<dbReference type="EMBL" id="QXIR01000009">
    <property type="protein sequence ID" value="RIW35103.1"/>
    <property type="molecule type" value="Genomic_DNA"/>
</dbReference>
<comment type="caution">
    <text evidence="4">The sequence shown here is derived from an EMBL/GenBank/DDBJ whole genome shotgun (WGS) entry which is preliminary data.</text>
</comment>
<dbReference type="InterPro" id="IPR000182">
    <property type="entry name" value="GNAT_dom"/>
</dbReference>
<keyword evidence="1 4" id="KW-0808">Transferase</keyword>
<evidence type="ECO:0000256" key="1">
    <source>
        <dbReference type="ARBA" id="ARBA00022679"/>
    </source>
</evidence>
<dbReference type="InterPro" id="IPR016181">
    <property type="entry name" value="Acyl_CoA_acyltransferase"/>
</dbReference>
<evidence type="ECO:0000259" key="3">
    <source>
        <dbReference type="PROSITE" id="PS51186"/>
    </source>
</evidence>
<protein>
    <submittedName>
        <fullName evidence="4">GNAT family N-acetyltransferase</fullName>
    </submittedName>
</protein>
<keyword evidence="2" id="KW-0012">Acyltransferase</keyword>
<organism evidence="4 5">
    <name type="scientific">Bacillus salacetis</name>
    <dbReference type="NCBI Taxonomy" id="2315464"/>
    <lineage>
        <taxon>Bacteria</taxon>
        <taxon>Bacillati</taxon>
        <taxon>Bacillota</taxon>
        <taxon>Bacilli</taxon>
        <taxon>Bacillales</taxon>
        <taxon>Bacillaceae</taxon>
        <taxon>Bacillus</taxon>
    </lineage>
</organism>
<dbReference type="OrthoDB" id="9799092at2"/>
<keyword evidence="5" id="KW-1185">Reference proteome</keyword>
<name>A0A3A1R083_9BACI</name>
<proteinExistence type="predicted"/>
<dbReference type="Pfam" id="PF00583">
    <property type="entry name" value="Acetyltransf_1"/>
    <property type="match status" value="1"/>
</dbReference>
<reference evidence="4 5" key="1">
    <citation type="submission" date="2018-09" db="EMBL/GenBank/DDBJ databases">
        <title>Bacillus saliacetes sp. nov., isolated from Thai shrimp paste (Ka-pi).</title>
        <authorList>
            <person name="Daroonpunt R."/>
            <person name="Tanasupawat S."/>
            <person name="Yiamsombut S."/>
        </authorList>
    </citation>
    <scope>NUCLEOTIDE SEQUENCE [LARGE SCALE GENOMIC DNA]</scope>
    <source>
        <strain evidence="4 5">SKP7-4</strain>
    </source>
</reference>
<dbReference type="PROSITE" id="PS51186">
    <property type="entry name" value="GNAT"/>
    <property type="match status" value="1"/>
</dbReference>
<gene>
    <name evidence="4" type="ORF">D3H55_08635</name>
</gene>
<evidence type="ECO:0000313" key="5">
    <source>
        <dbReference type="Proteomes" id="UP000265801"/>
    </source>
</evidence>
<sequence length="166" mass="18563">MTIRELTAADAEEYWNLRLEALQKNGEAFAVTYKESLARSNPIAGVRNNLASENSVTIGAFIEGHLSANVTLLYNQHEKMRHKATIAAMYVSPSFRKAGIGRQLLEAAETTAKKNGIELLQLTVVTTNKSAITLYRDFGFESFGIEKKAMKQNGNYIDEVWMNKMI</sequence>
<dbReference type="RefSeq" id="WP_119546505.1">
    <property type="nucleotide sequence ID" value="NZ_QXIR01000009.1"/>
</dbReference>
<accession>A0A3A1R083</accession>
<dbReference type="GO" id="GO:0016747">
    <property type="term" value="F:acyltransferase activity, transferring groups other than amino-acyl groups"/>
    <property type="evidence" value="ECO:0007669"/>
    <property type="project" value="InterPro"/>
</dbReference>
<feature type="domain" description="N-acetyltransferase" evidence="3">
    <location>
        <begin position="1"/>
        <end position="166"/>
    </location>
</feature>
<dbReference type="PANTHER" id="PTHR43420">
    <property type="entry name" value="ACETYLTRANSFERASE"/>
    <property type="match status" value="1"/>
</dbReference>
<dbReference type="InterPro" id="IPR050680">
    <property type="entry name" value="YpeA/RimI_acetyltransf"/>
</dbReference>
<evidence type="ECO:0000256" key="2">
    <source>
        <dbReference type="ARBA" id="ARBA00023315"/>
    </source>
</evidence>
<dbReference type="CDD" id="cd04301">
    <property type="entry name" value="NAT_SF"/>
    <property type="match status" value="1"/>
</dbReference>